<reference evidence="2 3" key="1">
    <citation type="journal article" date="2018" name="PLoS Genet.">
        <title>Population sequencing reveals clonal diversity and ancestral inbreeding in the grapevine cultivar Chardonnay.</title>
        <authorList>
            <person name="Roach M.J."/>
            <person name="Johnson D.L."/>
            <person name="Bohlmann J."/>
            <person name="van Vuuren H.J."/>
            <person name="Jones S.J."/>
            <person name="Pretorius I.S."/>
            <person name="Schmidt S.A."/>
            <person name="Borneman A.R."/>
        </authorList>
    </citation>
    <scope>NUCLEOTIDE SEQUENCE [LARGE SCALE GENOMIC DNA]</scope>
    <source>
        <strain evidence="3">cv. Chardonnay</strain>
        <tissue evidence="2">Leaf</tissue>
    </source>
</reference>
<dbReference type="EMBL" id="QGNW01000730">
    <property type="protein sequence ID" value="RVW63868.1"/>
    <property type="molecule type" value="Genomic_DNA"/>
</dbReference>
<evidence type="ECO:0000313" key="3">
    <source>
        <dbReference type="Proteomes" id="UP000288805"/>
    </source>
</evidence>
<proteinExistence type="predicted"/>
<feature type="region of interest" description="Disordered" evidence="1">
    <location>
        <begin position="71"/>
        <end position="93"/>
    </location>
</feature>
<protein>
    <submittedName>
        <fullName evidence="2">E3 ubiquitin-protein ligase UPL2</fullName>
    </submittedName>
</protein>
<dbReference type="AlphaFoldDB" id="A0A438FVA2"/>
<gene>
    <name evidence="2" type="primary">UPL2</name>
    <name evidence="2" type="ORF">CK203_055614</name>
</gene>
<comment type="caution">
    <text evidence="2">The sequence shown here is derived from an EMBL/GenBank/DDBJ whole genome shotgun (WGS) entry which is preliminary data.</text>
</comment>
<dbReference type="Proteomes" id="UP000288805">
    <property type="component" value="Unassembled WGS sequence"/>
</dbReference>
<evidence type="ECO:0000313" key="2">
    <source>
        <dbReference type="EMBL" id="RVW63868.1"/>
    </source>
</evidence>
<name>A0A438FVA2_VITVI</name>
<accession>A0A438FVA2</accession>
<organism evidence="2 3">
    <name type="scientific">Vitis vinifera</name>
    <name type="common">Grape</name>
    <dbReference type="NCBI Taxonomy" id="29760"/>
    <lineage>
        <taxon>Eukaryota</taxon>
        <taxon>Viridiplantae</taxon>
        <taxon>Streptophyta</taxon>
        <taxon>Embryophyta</taxon>
        <taxon>Tracheophyta</taxon>
        <taxon>Spermatophyta</taxon>
        <taxon>Magnoliopsida</taxon>
        <taxon>eudicotyledons</taxon>
        <taxon>Gunneridae</taxon>
        <taxon>Pentapetalae</taxon>
        <taxon>rosids</taxon>
        <taxon>Vitales</taxon>
        <taxon>Vitaceae</taxon>
        <taxon>Viteae</taxon>
        <taxon>Vitis</taxon>
    </lineage>
</organism>
<sequence>MGFLWRDLEEKRRSEKGTIAAKTVQDAICIDTILSFRYLFMRILLKTAGAWNSNLEGRDGKVMLGNASSIAPTGGHGKLTDPNSKNSKVHRKPPQSFVNVNEFLLDSLISFVPPSKDETVVNMPFDSLPLAAIDIDVAASKGKGKAIVTTPEENDFNNQEASASLAKIVFILKLLTMIPLMYSSSVDVLLRKDVEVSGFFRIPEVPKRKRKTDVATGEVIPTCESFDADFCSTTGQESVTDILLPHLISDWVPFSVNDQKEEEVAFGCNNCSIQSCIWIFRHSCDLGGAQANVGSNVHYLGARCRDMLFILQEEIAPGQTTVKDSGIYGELGQGNRGAENCAISEQRMDSHVHLIYGKSSFVKKNDDLLESGSQSNSEISTSHLNTSLLSEETSRLSEGNCGGSGSHHEGDVSSKLVVSSSAELCGESHTTENVECAIGVHGKDLNARDHLPISTPSESTQIRILNAVFRQSGIHNFDSDVPVVEVQNVKLNTDLSNMEHEVDGSLLIGECSRENEDDSASFGLIAMAVDSSSEHDMMAFILNEGKELELSLSIDTSESEFDDVPNRFIATKLPLNPNHDSEARSNMEQLPKGQLNSDLVHEQSHLTETNPCSDSSKAVDAWKNVVLVAEALKEQTENLRISLKDALCNKRVEDGTVDLNRLSSRVMLSRVYVRPCICHGHESFLPDAVKKSVQTRFSHNDLIHSGLYSYFDQLWCSNCPWFHRKGKKLVYADG</sequence>
<evidence type="ECO:0000256" key="1">
    <source>
        <dbReference type="SAM" id="MobiDB-lite"/>
    </source>
</evidence>
<feature type="region of interest" description="Disordered" evidence="1">
    <location>
        <begin position="372"/>
        <end position="412"/>
    </location>
</feature>
<feature type="compositionally biased region" description="Low complexity" evidence="1">
    <location>
        <begin position="380"/>
        <end position="391"/>
    </location>
</feature>